<evidence type="ECO:0000256" key="1">
    <source>
        <dbReference type="ARBA" id="ARBA00004389"/>
    </source>
</evidence>
<feature type="domain" description="Glycosyl transferase family 1" evidence="15">
    <location>
        <begin position="285"/>
        <end position="455"/>
    </location>
</feature>
<keyword evidence="11 14" id="KW-0472">Membrane</keyword>
<evidence type="ECO:0000256" key="3">
    <source>
        <dbReference type="ARBA" id="ARBA00009481"/>
    </source>
</evidence>
<accession>A0ABD1EZI9</accession>
<feature type="transmembrane region" description="Helical" evidence="14">
    <location>
        <begin position="136"/>
        <end position="154"/>
    </location>
</feature>
<dbReference type="EMBL" id="JBDJPC010000005">
    <property type="protein sequence ID" value="KAL1502851.1"/>
    <property type="molecule type" value="Genomic_DNA"/>
</dbReference>
<keyword evidence="6 14" id="KW-0328">Glycosyltransferase</keyword>
<dbReference type="Proteomes" id="UP001566132">
    <property type="component" value="Unassembled WGS sequence"/>
</dbReference>
<evidence type="ECO:0000256" key="13">
    <source>
        <dbReference type="ARBA" id="ARBA00045128"/>
    </source>
</evidence>
<comment type="subcellular location">
    <subcellularLocation>
        <location evidence="1">Endoplasmic reticulum membrane</location>
        <topology evidence="1">Single-pass membrane protein</topology>
    </subcellularLocation>
</comment>
<evidence type="ECO:0000259" key="16">
    <source>
        <dbReference type="Pfam" id="PF15924"/>
    </source>
</evidence>
<dbReference type="Pfam" id="PF15924">
    <property type="entry name" value="ALG11_N"/>
    <property type="match status" value="1"/>
</dbReference>
<keyword evidence="18" id="KW-1185">Reference proteome</keyword>
<keyword evidence="10 14" id="KW-1133">Transmembrane helix</keyword>
<dbReference type="AlphaFoldDB" id="A0ABD1EZI9"/>
<dbReference type="GO" id="GO:0005789">
    <property type="term" value="C:endoplasmic reticulum membrane"/>
    <property type="evidence" value="ECO:0007669"/>
    <property type="project" value="UniProtKB-SubCell"/>
</dbReference>
<evidence type="ECO:0000256" key="5">
    <source>
        <dbReference type="ARBA" id="ARBA00022018"/>
    </source>
</evidence>
<dbReference type="InterPro" id="IPR031814">
    <property type="entry name" value="ALG11_N"/>
</dbReference>
<evidence type="ECO:0000313" key="18">
    <source>
        <dbReference type="Proteomes" id="UP001566132"/>
    </source>
</evidence>
<dbReference type="PANTHER" id="PTHR45919:SF1">
    <property type="entry name" value="GDP-MAN:MAN(3)GLCNAC(2)-PP-DOL ALPHA-1,2-MANNOSYLTRANSFERASE"/>
    <property type="match status" value="1"/>
</dbReference>
<evidence type="ECO:0000256" key="2">
    <source>
        <dbReference type="ARBA" id="ARBA00004922"/>
    </source>
</evidence>
<feature type="domain" description="ALG11 mannosyltransferase N-terminal" evidence="16">
    <location>
        <begin position="56"/>
        <end position="262"/>
    </location>
</feature>
<name>A0ABD1EZI9_HYPHA</name>
<dbReference type="CDD" id="cd03806">
    <property type="entry name" value="GT4_ALG11-like"/>
    <property type="match status" value="1"/>
</dbReference>
<keyword evidence="8 14" id="KW-0812">Transmembrane</keyword>
<feature type="transmembrane region" description="Helical" evidence="14">
    <location>
        <begin position="17"/>
        <end position="40"/>
    </location>
</feature>
<gene>
    <name evidence="17" type="ORF">ABEB36_007932</name>
</gene>
<protein>
    <recommendedName>
        <fullName evidence="5 14">GDP-Man:Man(3)GlcNAc(2)-PP-Dol alpha-1,2-mannosyltransferase</fullName>
        <ecNumber evidence="4 14">2.4.1.131</ecNumber>
    </recommendedName>
</protein>
<evidence type="ECO:0000256" key="8">
    <source>
        <dbReference type="ARBA" id="ARBA00022692"/>
    </source>
</evidence>
<dbReference type="InterPro" id="IPR001296">
    <property type="entry name" value="Glyco_trans_1"/>
</dbReference>
<keyword evidence="9 14" id="KW-0256">Endoplasmic reticulum</keyword>
<evidence type="ECO:0000256" key="12">
    <source>
        <dbReference type="ARBA" id="ARBA00045065"/>
    </source>
</evidence>
<evidence type="ECO:0000256" key="9">
    <source>
        <dbReference type="ARBA" id="ARBA00022824"/>
    </source>
</evidence>
<dbReference type="EC" id="2.4.1.131" evidence="4 14"/>
<evidence type="ECO:0000256" key="14">
    <source>
        <dbReference type="RuleBase" id="RU367051"/>
    </source>
</evidence>
<organism evidence="17 18">
    <name type="scientific">Hypothenemus hampei</name>
    <name type="common">Coffee berry borer</name>
    <dbReference type="NCBI Taxonomy" id="57062"/>
    <lineage>
        <taxon>Eukaryota</taxon>
        <taxon>Metazoa</taxon>
        <taxon>Ecdysozoa</taxon>
        <taxon>Arthropoda</taxon>
        <taxon>Hexapoda</taxon>
        <taxon>Insecta</taxon>
        <taxon>Pterygota</taxon>
        <taxon>Neoptera</taxon>
        <taxon>Endopterygota</taxon>
        <taxon>Coleoptera</taxon>
        <taxon>Polyphaga</taxon>
        <taxon>Cucujiformia</taxon>
        <taxon>Curculionidae</taxon>
        <taxon>Scolytinae</taxon>
        <taxon>Hypothenemus</taxon>
    </lineage>
</organism>
<dbReference type="FunFam" id="3.40.50.2000:FF:000227">
    <property type="entry name" value="Alpha-1,2-mannosyltransferase"/>
    <property type="match status" value="1"/>
</dbReference>
<comment type="pathway">
    <text evidence="2 14">Protein modification; protein glycosylation.</text>
</comment>
<sequence length="491" mass="56689">MLPIVSLLFSLAYTVKLLFAATLFMLIALTIVLPLAYYYFKHVFSSERRKRGDRFSVGIFHPYANAGGGGEKVLWVALRALIERYPQAIFYIYTGDVEYSPLEIRRKVKSLLNVDISSERVKLIYLTRRKLVEAKTYPIFTLFGQFLGSVLLGFEAISKINPDIFIETTGFTFTLPLFKYLGGCKTGCYVHYPVITKEMLRRVQSRRSTYNNRNLISKSATLTYTKLVYYHFLAWLYCLAGYCSDSTLVNSTFTLENLQILWNTPMTLVYPPCEVEHLKKIPRDKKKPSKIRILSLAQFRPEKDHPLQLQALYELREIIQDHIFENVTLVLCGSCRNQEDAERVKDLQDLSKHLSLENNVEFKVNFSYENLIEEFQKAYIGIHTMLDEHFGISIVEQMAAGLIMVAHRSGGPLLDIIETSEGSRLGFLANTSEEFAHTLKWIVEAQEEEVDEIRQRATASCDRFSVKKFEEDFLRAIEPLFKRSKRSFVVQ</sequence>
<dbReference type="SUPFAM" id="SSF53756">
    <property type="entry name" value="UDP-Glycosyltransferase/glycogen phosphorylase"/>
    <property type="match status" value="1"/>
</dbReference>
<dbReference type="InterPro" id="IPR038013">
    <property type="entry name" value="ALG11"/>
</dbReference>
<evidence type="ECO:0000259" key="15">
    <source>
        <dbReference type="Pfam" id="PF00534"/>
    </source>
</evidence>
<dbReference type="Gene3D" id="3.40.50.2000">
    <property type="entry name" value="Glycogen Phosphorylase B"/>
    <property type="match status" value="1"/>
</dbReference>
<dbReference type="GO" id="GO:0004377">
    <property type="term" value="F:GDP-Man:Man(3)GlcNAc(2)-PP-Dol alpha-1,2-mannosyltransferase activity"/>
    <property type="evidence" value="ECO:0007669"/>
    <property type="project" value="UniProtKB-UniRule"/>
</dbReference>
<comment type="catalytic activity">
    <reaction evidence="12 14">
        <text>an alpha-D-Man-(1-&gt;3)-[alpha-D-Man-(1-&gt;6)]-beta-D-Man-(1-&gt;4)-beta-D-GlcNAc-(1-&gt;4)-alpha-D-GlcNAc-diphospho-di-trans,poly-cis-dolichol + 2 GDP-alpha-D-mannose = an alpha-D-Man-(1-&gt;2)-alpha-D-Man-(1-&gt;2)-alpha-D-Man-(1-&gt;3)-[alpha-D-Man-(1-&gt;6)]-beta-D-Man-(1-&gt;4)-beta-D-GlcNAc-(1-&gt;4)-alpha-D-GlcNAc-diphospho-di-trans,poly-cis-dolichol + 2 GDP + 2 H(+)</text>
        <dbReference type="Rhea" id="RHEA:29523"/>
        <dbReference type="Rhea" id="RHEA-COMP:19515"/>
        <dbReference type="Rhea" id="RHEA-COMP:19516"/>
        <dbReference type="ChEBI" id="CHEBI:15378"/>
        <dbReference type="ChEBI" id="CHEBI:57527"/>
        <dbReference type="ChEBI" id="CHEBI:58189"/>
        <dbReference type="ChEBI" id="CHEBI:132511"/>
        <dbReference type="ChEBI" id="CHEBI:132515"/>
        <dbReference type="EC" id="2.4.1.131"/>
    </reaction>
    <physiologicalReaction direction="left-to-right" evidence="12 14">
        <dbReference type="Rhea" id="RHEA:29524"/>
    </physiologicalReaction>
</comment>
<dbReference type="PANTHER" id="PTHR45919">
    <property type="entry name" value="GDP-MAN:MAN(3)GLCNAC(2)-PP-DOL ALPHA-1,2-MANNOSYLTRANSFERASE"/>
    <property type="match status" value="1"/>
</dbReference>
<dbReference type="Pfam" id="PF00534">
    <property type="entry name" value="Glycos_transf_1"/>
    <property type="match status" value="1"/>
</dbReference>
<evidence type="ECO:0000256" key="11">
    <source>
        <dbReference type="ARBA" id="ARBA00023136"/>
    </source>
</evidence>
<evidence type="ECO:0000313" key="17">
    <source>
        <dbReference type="EMBL" id="KAL1502851.1"/>
    </source>
</evidence>
<comment type="function">
    <text evidence="13">GDP-Man:Man(3)GlcNAc(2)-PP-Dol alpha-1,2-mannosyltransferase that operates in the biosynthetic pathway of dolichol-linked oligosaccharides, the glycan precursors employed in protein asparagine (N)-glycosylation. The assembly of dolichol-linked oligosaccharides begins on the cytosolic side of the endoplasmic reticulum membrane and finishes in its lumen. The sequential addition of sugars to dolichol pyrophosphate produces dolichol-linked oligosaccharides containing fourteen sugars, including two GlcNAcs, nine mannoses and three glucoses. Once assembled, the oligosaccharide is transferred from the lipid to nascent proteins by oligosaccharyltransferases. Catalyzes, on the cytoplasmic face of the endoplasmic reticulum, the addition of the fourth and fifth mannose residues to the dolichol-linked oligosaccharide chain, to produce Man(5)GlcNAc(2)-PP-dolichol core oligosaccharide. Man(5)GlcNAc(2)-PP-dolichol is a substrate for ALG3, the following enzyme in the biosynthetic pathway.</text>
</comment>
<evidence type="ECO:0000256" key="6">
    <source>
        <dbReference type="ARBA" id="ARBA00022676"/>
    </source>
</evidence>
<keyword evidence="7 14" id="KW-0808">Transferase</keyword>
<evidence type="ECO:0000256" key="4">
    <source>
        <dbReference type="ARBA" id="ARBA00012645"/>
    </source>
</evidence>
<reference evidence="17 18" key="1">
    <citation type="submission" date="2024-05" db="EMBL/GenBank/DDBJ databases">
        <title>Genetic variation in Jamaican populations of the coffee berry borer (Hypothenemus hampei).</title>
        <authorList>
            <person name="Errbii M."/>
            <person name="Myrie A."/>
        </authorList>
    </citation>
    <scope>NUCLEOTIDE SEQUENCE [LARGE SCALE GENOMIC DNA]</scope>
    <source>
        <strain evidence="17">JA-Hopewell-2020-01-JO</strain>
        <tissue evidence="17">Whole body</tissue>
    </source>
</reference>
<comment type="caution">
    <text evidence="17">The sequence shown here is derived from an EMBL/GenBank/DDBJ whole genome shotgun (WGS) entry which is preliminary data.</text>
</comment>
<comment type="similarity">
    <text evidence="3 14">Belongs to the glycosyltransferase group 1 family. Glycosyltransferase 4 subfamily.</text>
</comment>
<evidence type="ECO:0000256" key="10">
    <source>
        <dbReference type="ARBA" id="ARBA00022989"/>
    </source>
</evidence>
<proteinExistence type="inferred from homology"/>
<evidence type="ECO:0000256" key="7">
    <source>
        <dbReference type="ARBA" id="ARBA00022679"/>
    </source>
</evidence>